<dbReference type="InterPro" id="IPR021308">
    <property type="entry name" value="GfcB"/>
</dbReference>
<dbReference type="EMBL" id="JBHUMP010000070">
    <property type="protein sequence ID" value="MFD2741762.1"/>
    <property type="molecule type" value="Genomic_DNA"/>
</dbReference>
<feature type="chain" id="PRO_5045773096" evidence="1">
    <location>
        <begin position="17"/>
        <end position="212"/>
    </location>
</feature>
<feature type="signal peptide" evidence="1">
    <location>
        <begin position="1"/>
        <end position="16"/>
    </location>
</feature>
<keyword evidence="1" id="KW-0732">Signal</keyword>
<keyword evidence="2" id="KW-0449">Lipoprotein</keyword>
<evidence type="ECO:0000256" key="1">
    <source>
        <dbReference type="SAM" id="SignalP"/>
    </source>
</evidence>
<comment type="caution">
    <text evidence="2">The sequence shown here is derived from an EMBL/GenBank/DDBJ whole genome shotgun (WGS) entry which is preliminary data.</text>
</comment>
<reference evidence="3" key="1">
    <citation type="journal article" date="2019" name="Int. J. Syst. Evol. Microbiol.">
        <title>The Global Catalogue of Microorganisms (GCM) 10K type strain sequencing project: providing services to taxonomists for standard genome sequencing and annotation.</title>
        <authorList>
            <consortium name="The Broad Institute Genomics Platform"/>
            <consortium name="The Broad Institute Genome Sequencing Center for Infectious Disease"/>
            <person name="Wu L."/>
            <person name="Ma J."/>
        </authorList>
    </citation>
    <scope>NUCLEOTIDE SEQUENCE [LARGE SCALE GENOMIC DNA]</scope>
    <source>
        <strain evidence="3">TISTR 2562</strain>
    </source>
</reference>
<dbReference type="InterPro" id="IPR023373">
    <property type="entry name" value="YmcC_sf"/>
</dbReference>
<dbReference type="Proteomes" id="UP001597474">
    <property type="component" value="Unassembled WGS sequence"/>
</dbReference>
<dbReference type="PROSITE" id="PS51257">
    <property type="entry name" value="PROKAR_LIPOPROTEIN"/>
    <property type="match status" value="1"/>
</dbReference>
<dbReference type="Gene3D" id="2.40.360.10">
    <property type="entry name" value="YmcC-like"/>
    <property type="match status" value="1"/>
</dbReference>
<proteinExistence type="predicted"/>
<gene>
    <name evidence="2" type="ORF">ACFSUD_19610</name>
</gene>
<dbReference type="SUPFAM" id="SSF159270">
    <property type="entry name" value="YmcC-like"/>
    <property type="match status" value="1"/>
</dbReference>
<dbReference type="Pfam" id="PF11102">
    <property type="entry name" value="YjbF"/>
    <property type="match status" value="1"/>
</dbReference>
<evidence type="ECO:0000313" key="2">
    <source>
        <dbReference type="EMBL" id="MFD2741762.1"/>
    </source>
</evidence>
<accession>A0ABW5UAK9</accession>
<dbReference type="RefSeq" id="WP_386376189.1">
    <property type="nucleotide sequence ID" value="NZ_JBHUMP010000070.1"/>
</dbReference>
<sequence length="212" mass="22992">MRLPFPLVGLLTLLLAACGSPTTEPSRLDTLRAALGGAEPDFAPRFAALIAARAPALQVGFIDKEVSTTLLLEQRRNGIETWLSPEGAALVLERGMLHGTRGFGTGLLASELSEPLALVLARQGGRSDRLMTYLDGNDRAVTRTFRCVLSSRGARQLSLQGRVIPTTLMQEDCKSLDQSFRNLYWVAQSGIVQSRQWAGGKTGEISTRVVLR</sequence>
<keyword evidence="3" id="KW-1185">Reference proteome</keyword>
<name>A0ABW5UAK9_9RHOB</name>
<protein>
    <submittedName>
        <fullName evidence="2">YjbF family lipoprotein</fullName>
    </submittedName>
</protein>
<evidence type="ECO:0000313" key="3">
    <source>
        <dbReference type="Proteomes" id="UP001597474"/>
    </source>
</evidence>
<organism evidence="2 3">
    <name type="scientific">Sulfitobacter aestuarii</name>
    <dbReference type="NCBI Taxonomy" id="2161676"/>
    <lineage>
        <taxon>Bacteria</taxon>
        <taxon>Pseudomonadati</taxon>
        <taxon>Pseudomonadota</taxon>
        <taxon>Alphaproteobacteria</taxon>
        <taxon>Rhodobacterales</taxon>
        <taxon>Roseobacteraceae</taxon>
        <taxon>Sulfitobacter</taxon>
    </lineage>
</organism>